<dbReference type="NCBIfam" id="TIGR00254">
    <property type="entry name" value="GGDEF"/>
    <property type="match status" value="1"/>
</dbReference>
<keyword evidence="6" id="KW-1185">Reference proteome</keyword>
<dbReference type="InterPro" id="IPR043128">
    <property type="entry name" value="Rev_trsase/Diguanyl_cyclase"/>
</dbReference>
<dbReference type="SUPFAM" id="SSF55073">
    <property type="entry name" value="Nucleotide cyclase"/>
    <property type="match status" value="1"/>
</dbReference>
<dbReference type="InterPro" id="IPR000160">
    <property type="entry name" value="GGDEF_dom"/>
</dbReference>
<evidence type="ECO:0000313" key="6">
    <source>
        <dbReference type="Proteomes" id="UP000185753"/>
    </source>
</evidence>
<dbReference type="PROSITE" id="PS50887">
    <property type="entry name" value="GGDEF"/>
    <property type="match status" value="1"/>
</dbReference>
<dbReference type="GO" id="GO:1902201">
    <property type="term" value="P:negative regulation of bacterial-type flagellum-dependent cell motility"/>
    <property type="evidence" value="ECO:0007669"/>
    <property type="project" value="TreeGrafter"/>
</dbReference>
<dbReference type="PANTHER" id="PTHR45138:SF9">
    <property type="entry name" value="DIGUANYLATE CYCLASE DGCM-RELATED"/>
    <property type="match status" value="1"/>
</dbReference>
<dbReference type="RefSeq" id="WP_067765532.1">
    <property type="nucleotide sequence ID" value="NZ_LZDS01000026.1"/>
</dbReference>
<dbReference type="Pfam" id="PF00990">
    <property type="entry name" value="GGDEF"/>
    <property type="match status" value="1"/>
</dbReference>
<dbReference type="Proteomes" id="UP000185753">
    <property type="component" value="Unassembled WGS sequence"/>
</dbReference>
<evidence type="ECO:0000256" key="3">
    <source>
        <dbReference type="ARBA" id="ARBA00034247"/>
    </source>
</evidence>
<dbReference type="STRING" id="1443941.A9J31_06720"/>
<reference evidence="6" key="1">
    <citation type="submission" date="2016-06" db="EMBL/GenBank/DDBJ databases">
        <authorList>
            <person name="Radolfova-Krizova L."/>
            <person name="Nemec A."/>
        </authorList>
    </citation>
    <scope>NUCLEOTIDE SEQUENCE [LARGE SCALE GENOMIC DNA]</scope>
    <source>
        <strain evidence="6">ANC 4275</strain>
    </source>
</reference>
<dbReference type="OrthoDB" id="9812260at2"/>
<evidence type="ECO:0000256" key="2">
    <source>
        <dbReference type="ARBA" id="ARBA00012528"/>
    </source>
</evidence>
<dbReference type="EC" id="2.7.7.65" evidence="2"/>
<evidence type="ECO:0000259" key="4">
    <source>
        <dbReference type="PROSITE" id="PS50887"/>
    </source>
</evidence>
<evidence type="ECO:0000313" key="5">
    <source>
        <dbReference type="EMBL" id="OBX28250.1"/>
    </source>
</evidence>
<dbReference type="AlphaFoldDB" id="A0A1A7R7L9"/>
<dbReference type="CDD" id="cd01949">
    <property type="entry name" value="GGDEF"/>
    <property type="match status" value="1"/>
</dbReference>
<comment type="caution">
    <text evidence="5">The sequence shown here is derived from an EMBL/GenBank/DDBJ whole genome shotgun (WGS) entry which is preliminary data.</text>
</comment>
<name>A0A1A7R7L9_9GAMM</name>
<sequence length="234" mass="27028">MLISLIMYIGVYFAVSKNLHQLQIFALIYNPVLMFSLYISWNSTQKSRIVFLHNKLDQLNREALDIMAHTDVLTGLNNRRQFMQLANYHIHSQNKLQHPTALLIFDVDRFKTINDQFGHFVGDFVLQQIADTCRHVLRSQDILARFGGEEFIILLPNTNLHQTIEIAERLRKSIENSGVKLETQQELKFTVSIGIAEFNAKNRDLHHVIQLADKALYQAKNMGRNSISTYKTAS</sequence>
<dbReference type="FunFam" id="3.30.70.270:FF:000001">
    <property type="entry name" value="Diguanylate cyclase domain protein"/>
    <property type="match status" value="1"/>
</dbReference>
<comment type="catalytic activity">
    <reaction evidence="3">
        <text>2 GTP = 3',3'-c-di-GMP + 2 diphosphate</text>
        <dbReference type="Rhea" id="RHEA:24898"/>
        <dbReference type="ChEBI" id="CHEBI:33019"/>
        <dbReference type="ChEBI" id="CHEBI:37565"/>
        <dbReference type="ChEBI" id="CHEBI:58805"/>
        <dbReference type="EC" id="2.7.7.65"/>
    </reaction>
</comment>
<proteinExistence type="predicted"/>
<feature type="domain" description="GGDEF" evidence="4">
    <location>
        <begin position="98"/>
        <end position="232"/>
    </location>
</feature>
<dbReference type="EMBL" id="LZDS01000026">
    <property type="protein sequence ID" value="OBX28250.1"/>
    <property type="molecule type" value="Genomic_DNA"/>
</dbReference>
<accession>A0A1A7R7L9</accession>
<dbReference type="PANTHER" id="PTHR45138">
    <property type="entry name" value="REGULATORY COMPONENTS OF SENSORY TRANSDUCTION SYSTEM"/>
    <property type="match status" value="1"/>
</dbReference>
<gene>
    <name evidence="5" type="ORF">A9J31_06720</name>
</gene>
<dbReference type="SMART" id="SM00267">
    <property type="entry name" value="GGDEF"/>
    <property type="match status" value="1"/>
</dbReference>
<organism evidence="5 6">
    <name type="scientific">Acinetobacter gandensis</name>
    <dbReference type="NCBI Taxonomy" id="1443941"/>
    <lineage>
        <taxon>Bacteria</taxon>
        <taxon>Pseudomonadati</taxon>
        <taxon>Pseudomonadota</taxon>
        <taxon>Gammaproteobacteria</taxon>
        <taxon>Moraxellales</taxon>
        <taxon>Moraxellaceae</taxon>
        <taxon>Acinetobacter</taxon>
    </lineage>
</organism>
<dbReference type="InterPro" id="IPR029787">
    <property type="entry name" value="Nucleotide_cyclase"/>
</dbReference>
<dbReference type="InterPro" id="IPR050469">
    <property type="entry name" value="Diguanylate_Cyclase"/>
</dbReference>
<protein>
    <recommendedName>
        <fullName evidence="2">diguanylate cyclase</fullName>
        <ecNumber evidence="2">2.7.7.65</ecNumber>
    </recommendedName>
</protein>
<dbReference type="GO" id="GO:0052621">
    <property type="term" value="F:diguanylate cyclase activity"/>
    <property type="evidence" value="ECO:0007669"/>
    <property type="project" value="UniProtKB-EC"/>
</dbReference>
<comment type="cofactor">
    <cofactor evidence="1">
        <name>Mg(2+)</name>
        <dbReference type="ChEBI" id="CHEBI:18420"/>
    </cofactor>
</comment>
<dbReference type="GO" id="GO:0005886">
    <property type="term" value="C:plasma membrane"/>
    <property type="evidence" value="ECO:0007669"/>
    <property type="project" value="TreeGrafter"/>
</dbReference>
<dbReference type="Gene3D" id="3.30.70.270">
    <property type="match status" value="1"/>
</dbReference>
<dbReference type="GO" id="GO:0043709">
    <property type="term" value="P:cell adhesion involved in single-species biofilm formation"/>
    <property type="evidence" value="ECO:0007669"/>
    <property type="project" value="TreeGrafter"/>
</dbReference>
<evidence type="ECO:0000256" key="1">
    <source>
        <dbReference type="ARBA" id="ARBA00001946"/>
    </source>
</evidence>